<dbReference type="GO" id="GO:0008757">
    <property type="term" value="F:S-adenosylmethionine-dependent methyltransferase activity"/>
    <property type="evidence" value="ECO:0007669"/>
    <property type="project" value="InterPro"/>
</dbReference>
<dbReference type="SUPFAM" id="SSF53335">
    <property type="entry name" value="S-adenosyl-L-methionine-dependent methyltransferases"/>
    <property type="match status" value="1"/>
</dbReference>
<dbReference type="Proteomes" id="UP000326903">
    <property type="component" value="Unassembled WGS sequence"/>
</dbReference>
<feature type="domain" description="Methyltransferase type 11" evidence="1">
    <location>
        <begin position="396"/>
        <end position="439"/>
    </location>
</feature>
<proteinExistence type="predicted"/>
<reference evidence="2 3" key="1">
    <citation type="submission" date="2019-09" db="EMBL/GenBank/DDBJ databases">
        <title>Draft genome sequence of Ginsengibacter sp. BR5-29.</title>
        <authorList>
            <person name="Im W.-T."/>
        </authorList>
    </citation>
    <scope>NUCLEOTIDE SEQUENCE [LARGE SCALE GENOMIC DNA]</scope>
    <source>
        <strain evidence="2 3">BR5-29</strain>
    </source>
</reference>
<sequence>MDFAFCTIITSDYIHYALALHKSLLDFGKNVKLYILISDRKEIVRTKIEEKYPGIFILYSEDLCNSGLGKNIYDKYHDTDITAFRWSMKPVLINYLLEVKDYQKVIYLDADIYFYNDYNFLLNELDSYDILLTPHWRSRDPHTDLINFRSLYKEGIFNGGFIGVNKKGIAAMDWFAKVCEFICINDPSQVMYYDQLHLNMLPVYFDKVGIIKHKGCNVANWNMIECKRLLDIDKKTVLIANEYPVVFIHFSTSTVNGIINGEDPLLLPYLDQYYLALNQYSSEIELMGIELPGMENSKTSNNKPVKVIIESVRAEHQKSLSKEFTLDYYSNIAILNAMKRFSNYFKGNLLNMGPGDENRKAHILQNCWVTGFNELDVEKAWQFNASTKSKTLWSGIQIPYGDNLFDTVLGVDILQNCARPEIFFKEANRVMTQKGVFFFTIPYLYPLDESDKNRYTIFSLKRQLQEAGFVNTDISATGGWHASMAQMLALWVTRSSISDKRKKILSAILKPLIKYLVKLEKYTKVDLDKRPMVTGLCGVAFKP</sequence>
<dbReference type="EMBL" id="VYQF01000008">
    <property type="protein sequence ID" value="KAA9036386.1"/>
    <property type="molecule type" value="Genomic_DNA"/>
</dbReference>
<keyword evidence="3" id="KW-1185">Reference proteome</keyword>
<dbReference type="InterPro" id="IPR029044">
    <property type="entry name" value="Nucleotide-diphossugar_trans"/>
</dbReference>
<dbReference type="Gene3D" id="3.40.50.150">
    <property type="entry name" value="Vaccinia Virus protein VP39"/>
    <property type="match status" value="1"/>
</dbReference>
<organism evidence="2 3">
    <name type="scientific">Ginsengibacter hankyongi</name>
    <dbReference type="NCBI Taxonomy" id="2607284"/>
    <lineage>
        <taxon>Bacteria</taxon>
        <taxon>Pseudomonadati</taxon>
        <taxon>Bacteroidota</taxon>
        <taxon>Chitinophagia</taxon>
        <taxon>Chitinophagales</taxon>
        <taxon>Chitinophagaceae</taxon>
        <taxon>Ginsengibacter</taxon>
    </lineage>
</organism>
<evidence type="ECO:0000313" key="2">
    <source>
        <dbReference type="EMBL" id="KAA9036386.1"/>
    </source>
</evidence>
<name>A0A5J5IFR7_9BACT</name>
<comment type="caution">
    <text evidence="2">The sequence shown here is derived from an EMBL/GenBank/DDBJ whole genome shotgun (WGS) entry which is preliminary data.</text>
</comment>
<dbReference type="Gene3D" id="3.90.550.10">
    <property type="entry name" value="Spore Coat Polysaccharide Biosynthesis Protein SpsA, Chain A"/>
    <property type="match status" value="1"/>
</dbReference>
<dbReference type="AlphaFoldDB" id="A0A5J5IFR7"/>
<dbReference type="Pfam" id="PF08241">
    <property type="entry name" value="Methyltransf_11"/>
    <property type="match status" value="1"/>
</dbReference>
<dbReference type="SUPFAM" id="SSF53448">
    <property type="entry name" value="Nucleotide-diphospho-sugar transferases"/>
    <property type="match status" value="1"/>
</dbReference>
<evidence type="ECO:0000259" key="1">
    <source>
        <dbReference type="Pfam" id="PF08241"/>
    </source>
</evidence>
<dbReference type="InterPro" id="IPR013216">
    <property type="entry name" value="Methyltransf_11"/>
</dbReference>
<gene>
    <name evidence="2" type="ORF">FW778_19350</name>
</gene>
<protein>
    <submittedName>
        <fullName evidence="2">Methyltransferase domain-containing protein</fullName>
    </submittedName>
</protein>
<accession>A0A5J5IFR7</accession>
<evidence type="ECO:0000313" key="3">
    <source>
        <dbReference type="Proteomes" id="UP000326903"/>
    </source>
</evidence>
<dbReference type="RefSeq" id="WP_150416509.1">
    <property type="nucleotide sequence ID" value="NZ_VYQF01000008.1"/>
</dbReference>
<keyword evidence="2" id="KW-0808">Transferase</keyword>
<keyword evidence="2" id="KW-0489">Methyltransferase</keyword>
<dbReference type="GO" id="GO:0032259">
    <property type="term" value="P:methylation"/>
    <property type="evidence" value="ECO:0007669"/>
    <property type="project" value="UniProtKB-KW"/>
</dbReference>
<dbReference type="InterPro" id="IPR029063">
    <property type="entry name" value="SAM-dependent_MTases_sf"/>
</dbReference>